<dbReference type="GO" id="GO:0016937">
    <property type="term" value="F:short-chain fatty acyl-CoA dehydrogenase activity"/>
    <property type="evidence" value="ECO:0007669"/>
    <property type="project" value="UniProtKB-EC"/>
</dbReference>
<evidence type="ECO:0000259" key="9">
    <source>
        <dbReference type="Pfam" id="PF02771"/>
    </source>
</evidence>
<comment type="cofactor">
    <cofactor evidence="1 6">
        <name>FAD</name>
        <dbReference type="ChEBI" id="CHEBI:57692"/>
    </cofactor>
</comment>
<dbReference type="Gene3D" id="1.20.140.10">
    <property type="entry name" value="Butyryl-CoA Dehydrogenase, subunit A, domain 3"/>
    <property type="match status" value="1"/>
</dbReference>
<dbReference type="EC" id="1.3.8.1" evidence="10"/>
<dbReference type="InterPro" id="IPR009100">
    <property type="entry name" value="AcylCoA_DH/oxidase_NM_dom_sf"/>
</dbReference>
<accession>U7UPW0</accession>
<dbReference type="PIRSF" id="PIRSF016578">
    <property type="entry name" value="HsaA"/>
    <property type="match status" value="1"/>
</dbReference>
<evidence type="ECO:0000256" key="1">
    <source>
        <dbReference type="ARBA" id="ARBA00001974"/>
    </source>
</evidence>
<evidence type="ECO:0000256" key="6">
    <source>
        <dbReference type="RuleBase" id="RU362125"/>
    </source>
</evidence>
<dbReference type="Pfam" id="PF02770">
    <property type="entry name" value="Acyl-CoA_dh_M"/>
    <property type="match status" value="1"/>
</dbReference>
<evidence type="ECO:0000313" key="10">
    <source>
        <dbReference type="EMBL" id="ERT60939.1"/>
    </source>
</evidence>
<evidence type="ECO:0000256" key="5">
    <source>
        <dbReference type="ARBA" id="ARBA00023002"/>
    </source>
</evidence>
<evidence type="ECO:0000256" key="2">
    <source>
        <dbReference type="ARBA" id="ARBA00009347"/>
    </source>
</evidence>
<keyword evidence="4 6" id="KW-0274">FAD</keyword>
<dbReference type="PANTHER" id="PTHR43884:SF12">
    <property type="entry name" value="ISOVALERYL-COA DEHYDROGENASE, MITOCHONDRIAL-RELATED"/>
    <property type="match status" value="1"/>
</dbReference>
<dbReference type="PROSITE" id="PS00072">
    <property type="entry name" value="ACYL_COA_DH_1"/>
    <property type="match status" value="1"/>
</dbReference>
<dbReference type="SUPFAM" id="SSF56645">
    <property type="entry name" value="Acyl-CoA dehydrogenase NM domain-like"/>
    <property type="match status" value="1"/>
</dbReference>
<dbReference type="OrthoDB" id="9802447at2"/>
<dbReference type="InterPro" id="IPR009075">
    <property type="entry name" value="AcylCo_DH/oxidase_C"/>
</dbReference>
<dbReference type="Gene3D" id="2.40.110.10">
    <property type="entry name" value="Butyryl-CoA Dehydrogenase, subunit A, domain 2"/>
    <property type="match status" value="1"/>
</dbReference>
<dbReference type="EMBL" id="AWXA01000013">
    <property type="protein sequence ID" value="ERT60939.1"/>
    <property type="molecule type" value="Genomic_DNA"/>
</dbReference>
<evidence type="ECO:0000259" key="8">
    <source>
        <dbReference type="Pfam" id="PF02770"/>
    </source>
</evidence>
<dbReference type="InterPro" id="IPR046373">
    <property type="entry name" value="Acyl-CoA_Oxase/DH_mid-dom_sf"/>
</dbReference>
<comment type="similarity">
    <text evidence="2 6">Belongs to the acyl-CoA dehydrogenase family.</text>
</comment>
<dbReference type="InterPro" id="IPR013786">
    <property type="entry name" value="AcylCoA_DH/ox_N"/>
</dbReference>
<dbReference type="STRING" id="1111454.HMPREF1250_0012"/>
<organism evidence="10 11">
    <name type="scientific">Megasphaera vaginalis</name>
    <name type="common">ex Srinivasan et al. 2021</name>
    <dbReference type="NCBI Taxonomy" id="1111454"/>
    <lineage>
        <taxon>Bacteria</taxon>
        <taxon>Bacillati</taxon>
        <taxon>Bacillota</taxon>
        <taxon>Negativicutes</taxon>
        <taxon>Veillonellales</taxon>
        <taxon>Veillonellaceae</taxon>
        <taxon>Megasphaera</taxon>
    </lineage>
</organism>
<sequence>MDFNCTEDQEMFVKLAKDFGVKKLLPTVTERDHKHEYDEALVEEMLGMGLAGTYFPEEFGGAGADVLSYIMTVEELAKYDAGVSITLSATVSLCANPIWQFGNEEQKKKYLTPLCEGTKLGAFGLTEPNAGTDASGQQTVAVKEGDYYVLNGSKIFITNGGAADIYIVFAMTDKTQGNKGISAFILEKGMEGFTFGKKEDKMGINTSQTMELVFQDVKVPAENLLGEEGKGFKIAMMTLDGGRIGVAAQALGIAEAALEDAIKYSKERVQFGKPLCKFQAISFKLADMATKIEAARLLVYKAAMKKQEGKPFSVDAAMAKMYASDIAMEVTVDAVQIFGGYGYSEEYPVARHMRDAKITQIYEGTNEVQRMVTSGALLR</sequence>
<protein>
    <submittedName>
        <fullName evidence="10">Butyryl-CoA dehydrogenase</fullName>
        <ecNumber evidence="10">1.3.8.1</ecNumber>
    </submittedName>
</protein>
<feature type="domain" description="Acyl-CoA oxidase/dehydrogenase middle" evidence="8">
    <location>
        <begin position="122"/>
        <end position="217"/>
    </location>
</feature>
<dbReference type="SUPFAM" id="SSF47203">
    <property type="entry name" value="Acyl-CoA dehydrogenase C-terminal domain-like"/>
    <property type="match status" value="1"/>
</dbReference>
<feature type="domain" description="Acyl-CoA dehydrogenase/oxidase C-terminal" evidence="7">
    <location>
        <begin position="229"/>
        <end position="373"/>
    </location>
</feature>
<evidence type="ECO:0000256" key="3">
    <source>
        <dbReference type="ARBA" id="ARBA00022630"/>
    </source>
</evidence>
<dbReference type="FunFam" id="2.40.110.10:FF:000001">
    <property type="entry name" value="Acyl-CoA dehydrogenase, mitochondrial"/>
    <property type="match status" value="1"/>
</dbReference>
<dbReference type="Pfam" id="PF00441">
    <property type="entry name" value="Acyl-CoA_dh_1"/>
    <property type="match status" value="1"/>
</dbReference>
<dbReference type="CDD" id="cd01158">
    <property type="entry name" value="SCAD_SBCAD"/>
    <property type="match status" value="1"/>
</dbReference>
<keyword evidence="3 6" id="KW-0285">Flavoprotein</keyword>
<feature type="domain" description="Acyl-CoA dehydrogenase/oxidase N-terminal" evidence="9">
    <location>
        <begin position="6"/>
        <end position="117"/>
    </location>
</feature>
<dbReference type="Pfam" id="PF02771">
    <property type="entry name" value="Acyl-CoA_dh_N"/>
    <property type="match status" value="1"/>
</dbReference>
<dbReference type="AlphaFoldDB" id="U7UPW0"/>
<dbReference type="InterPro" id="IPR037069">
    <property type="entry name" value="AcylCoA_DH/ox_N_sf"/>
</dbReference>
<dbReference type="eggNOG" id="COG1960">
    <property type="taxonomic scope" value="Bacteria"/>
</dbReference>
<dbReference type="InterPro" id="IPR006091">
    <property type="entry name" value="Acyl-CoA_Oxase/DH_mid-dom"/>
</dbReference>
<dbReference type="InterPro" id="IPR006089">
    <property type="entry name" value="Acyl-CoA_DH_CS"/>
</dbReference>
<keyword evidence="11" id="KW-1185">Reference proteome</keyword>
<evidence type="ECO:0000313" key="11">
    <source>
        <dbReference type="Proteomes" id="UP000017090"/>
    </source>
</evidence>
<dbReference type="Proteomes" id="UP000017090">
    <property type="component" value="Unassembled WGS sequence"/>
</dbReference>
<dbReference type="PROSITE" id="PS00073">
    <property type="entry name" value="ACYL_COA_DH_2"/>
    <property type="match status" value="1"/>
</dbReference>
<dbReference type="PANTHER" id="PTHR43884">
    <property type="entry name" value="ACYL-COA DEHYDROGENASE"/>
    <property type="match status" value="1"/>
</dbReference>
<dbReference type="FunFam" id="1.10.540.10:FF:000002">
    <property type="entry name" value="Acyl-CoA dehydrogenase FadE19"/>
    <property type="match status" value="1"/>
</dbReference>
<evidence type="ECO:0000259" key="7">
    <source>
        <dbReference type="Pfam" id="PF00441"/>
    </source>
</evidence>
<comment type="caution">
    <text evidence="10">The sequence shown here is derived from an EMBL/GenBank/DDBJ whole genome shotgun (WGS) entry which is preliminary data.</text>
</comment>
<feature type="non-terminal residue" evidence="10">
    <location>
        <position position="379"/>
    </location>
</feature>
<dbReference type="RefSeq" id="WP_023053225.1">
    <property type="nucleotide sequence ID" value="NZ_AWXA01000013.1"/>
</dbReference>
<evidence type="ECO:0000256" key="4">
    <source>
        <dbReference type="ARBA" id="ARBA00022827"/>
    </source>
</evidence>
<reference evidence="10 11" key="1">
    <citation type="submission" date="2013-09" db="EMBL/GenBank/DDBJ databases">
        <authorList>
            <person name="Durkin A.S."/>
            <person name="Haft D.R."/>
            <person name="McCorrison J."/>
            <person name="Torralba M."/>
            <person name="Gillis M."/>
            <person name="Haft D.H."/>
            <person name="Methe B."/>
            <person name="Sutton G."/>
            <person name="Nelson K.E."/>
        </authorList>
    </citation>
    <scope>NUCLEOTIDE SEQUENCE [LARGE SCALE GENOMIC DNA]</scope>
    <source>
        <strain evidence="10 11">BV3C16-1</strain>
    </source>
</reference>
<dbReference type="GO" id="GO:0050660">
    <property type="term" value="F:flavin adenine dinucleotide binding"/>
    <property type="evidence" value="ECO:0007669"/>
    <property type="project" value="InterPro"/>
</dbReference>
<proteinExistence type="inferred from homology"/>
<dbReference type="FunFam" id="1.20.140.10:FF:000004">
    <property type="entry name" value="Acyl-CoA dehydrogenase FadE25"/>
    <property type="match status" value="1"/>
</dbReference>
<dbReference type="InterPro" id="IPR036250">
    <property type="entry name" value="AcylCo_DH-like_C"/>
</dbReference>
<gene>
    <name evidence="10" type="ORF">HMPREF1250_0012</name>
</gene>
<name>U7UPW0_9FIRM</name>
<keyword evidence="5 6" id="KW-0560">Oxidoreductase</keyword>
<dbReference type="Gene3D" id="1.10.540.10">
    <property type="entry name" value="Acyl-CoA dehydrogenase/oxidase, N-terminal domain"/>
    <property type="match status" value="1"/>
</dbReference>